<comment type="subcellular location">
    <subcellularLocation>
        <location evidence="10">Endomembrane system</location>
        <topology evidence="10">Single-pass type I membrane protein</topology>
    </subcellularLocation>
    <subcellularLocation>
        <location evidence="1">Endoplasmic reticulum</location>
    </subcellularLocation>
    <subcellularLocation>
        <location evidence="12">Membrane</location>
        <topology evidence="12">Single-pass membrane protein</topology>
    </subcellularLocation>
</comment>
<evidence type="ECO:0000256" key="6">
    <source>
        <dbReference type="ARBA" id="ARBA00022824"/>
    </source>
</evidence>
<gene>
    <name evidence="13" type="ORF">CINCED_3A013765</name>
</gene>
<dbReference type="EC" id="2.4.1.17" evidence="12"/>
<keyword evidence="8 12" id="KW-0472">Membrane</keyword>
<evidence type="ECO:0000313" key="13">
    <source>
        <dbReference type="EMBL" id="VVC25655.1"/>
    </source>
</evidence>
<dbReference type="InterPro" id="IPR050271">
    <property type="entry name" value="UDP-glycosyltransferase"/>
</dbReference>
<dbReference type="Proteomes" id="UP000325440">
    <property type="component" value="Unassembled WGS sequence"/>
</dbReference>
<dbReference type="PANTHER" id="PTHR48043">
    <property type="entry name" value="EG:EG0003.4 PROTEIN-RELATED"/>
    <property type="match status" value="1"/>
</dbReference>
<dbReference type="CDD" id="cd03784">
    <property type="entry name" value="GT1_Gtf-like"/>
    <property type="match status" value="1"/>
</dbReference>
<keyword evidence="6" id="KW-0256">Endoplasmic reticulum</keyword>
<evidence type="ECO:0000256" key="4">
    <source>
        <dbReference type="ARBA" id="ARBA00022679"/>
    </source>
</evidence>
<dbReference type="PROSITE" id="PS00375">
    <property type="entry name" value="UDPGT"/>
    <property type="match status" value="1"/>
</dbReference>
<dbReference type="FunFam" id="3.40.50.2000:FF:000050">
    <property type="entry name" value="UDP-glucuronosyltransferase"/>
    <property type="match status" value="1"/>
</dbReference>
<keyword evidence="7 12" id="KW-1133">Transmembrane helix</keyword>
<evidence type="ECO:0000256" key="10">
    <source>
        <dbReference type="ARBA" id="ARBA00046288"/>
    </source>
</evidence>
<keyword evidence="5 12" id="KW-0812">Transmembrane</keyword>
<evidence type="ECO:0000256" key="3">
    <source>
        <dbReference type="ARBA" id="ARBA00022676"/>
    </source>
</evidence>
<evidence type="ECO:0000256" key="12">
    <source>
        <dbReference type="RuleBase" id="RU362059"/>
    </source>
</evidence>
<organism evidence="13 14">
    <name type="scientific">Cinara cedri</name>
    <dbReference type="NCBI Taxonomy" id="506608"/>
    <lineage>
        <taxon>Eukaryota</taxon>
        <taxon>Metazoa</taxon>
        <taxon>Ecdysozoa</taxon>
        <taxon>Arthropoda</taxon>
        <taxon>Hexapoda</taxon>
        <taxon>Insecta</taxon>
        <taxon>Pterygota</taxon>
        <taxon>Neoptera</taxon>
        <taxon>Paraneoptera</taxon>
        <taxon>Hemiptera</taxon>
        <taxon>Sternorrhyncha</taxon>
        <taxon>Aphidomorpha</taxon>
        <taxon>Aphidoidea</taxon>
        <taxon>Aphididae</taxon>
        <taxon>Lachninae</taxon>
        <taxon>Cinara</taxon>
    </lineage>
</organism>
<name>A0A5E4M0N5_9HEMI</name>
<evidence type="ECO:0000256" key="7">
    <source>
        <dbReference type="ARBA" id="ARBA00022989"/>
    </source>
</evidence>
<accession>A0A5E4M0N5</accession>
<evidence type="ECO:0000256" key="5">
    <source>
        <dbReference type="ARBA" id="ARBA00022692"/>
    </source>
</evidence>
<keyword evidence="4 11" id="KW-0808">Transferase</keyword>
<feature type="transmembrane region" description="Helical" evidence="12">
    <location>
        <begin position="474"/>
        <end position="497"/>
    </location>
</feature>
<protein>
    <recommendedName>
        <fullName evidence="12">UDP-glucuronosyltransferase</fullName>
        <ecNumber evidence="12">2.4.1.17</ecNumber>
    </recommendedName>
</protein>
<dbReference type="SUPFAM" id="SSF53756">
    <property type="entry name" value="UDP-Glycosyltransferase/glycogen phosphorylase"/>
    <property type="match status" value="1"/>
</dbReference>
<comment type="catalytic activity">
    <reaction evidence="12">
        <text>glucuronate acceptor + UDP-alpha-D-glucuronate = acceptor beta-D-glucuronoside + UDP + H(+)</text>
        <dbReference type="Rhea" id="RHEA:21032"/>
        <dbReference type="ChEBI" id="CHEBI:15378"/>
        <dbReference type="ChEBI" id="CHEBI:58052"/>
        <dbReference type="ChEBI" id="CHEBI:58223"/>
        <dbReference type="ChEBI" id="CHEBI:132367"/>
        <dbReference type="ChEBI" id="CHEBI:132368"/>
        <dbReference type="EC" id="2.4.1.17"/>
    </reaction>
</comment>
<feature type="signal peptide" evidence="12">
    <location>
        <begin position="1"/>
        <end position="25"/>
    </location>
</feature>
<keyword evidence="12" id="KW-0732">Signal</keyword>
<dbReference type="AlphaFoldDB" id="A0A5E4M0N5"/>
<dbReference type="GO" id="GO:0005783">
    <property type="term" value="C:endoplasmic reticulum"/>
    <property type="evidence" value="ECO:0007669"/>
    <property type="project" value="UniProtKB-SubCell"/>
</dbReference>
<dbReference type="InterPro" id="IPR002213">
    <property type="entry name" value="UDP_glucos_trans"/>
</dbReference>
<evidence type="ECO:0000256" key="11">
    <source>
        <dbReference type="RuleBase" id="RU003718"/>
    </source>
</evidence>
<dbReference type="Pfam" id="PF00201">
    <property type="entry name" value="UDPGT"/>
    <property type="match status" value="1"/>
</dbReference>
<comment type="similarity">
    <text evidence="2 11">Belongs to the UDP-glycosyltransferase family.</text>
</comment>
<evidence type="ECO:0000256" key="2">
    <source>
        <dbReference type="ARBA" id="ARBA00009995"/>
    </source>
</evidence>
<keyword evidence="14" id="KW-1185">Reference proteome</keyword>
<dbReference type="PANTHER" id="PTHR48043:SF145">
    <property type="entry name" value="FI06409P-RELATED"/>
    <property type="match status" value="1"/>
</dbReference>
<evidence type="ECO:0000256" key="9">
    <source>
        <dbReference type="ARBA" id="ARBA00023180"/>
    </source>
</evidence>
<evidence type="ECO:0000256" key="1">
    <source>
        <dbReference type="ARBA" id="ARBA00004240"/>
    </source>
</evidence>
<dbReference type="GO" id="GO:0016020">
    <property type="term" value="C:membrane"/>
    <property type="evidence" value="ECO:0007669"/>
    <property type="project" value="UniProtKB-SubCell"/>
</dbReference>
<proteinExistence type="inferred from homology"/>
<keyword evidence="9" id="KW-0325">Glycoprotein</keyword>
<evidence type="ECO:0000256" key="8">
    <source>
        <dbReference type="ARBA" id="ARBA00023136"/>
    </source>
</evidence>
<feature type="chain" id="PRO_5023151203" description="UDP-glucuronosyltransferase" evidence="12">
    <location>
        <begin position="26"/>
        <end position="512"/>
    </location>
</feature>
<evidence type="ECO:0000313" key="14">
    <source>
        <dbReference type="Proteomes" id="UP000325440"/>
    </source>
</evidence>
<reference evidence="13 14" key="1">
    <citation type="submission" date="2019-08" db="EMBL/GenBank/DDBJ databases">
        <authorList>
            <person name="Alioto T."/>
            <person name="Alioto T."/>
            <person name="Gomez Garrido J."/>
        </authorList>
    </citation>
    <scope>NUCLEOTIDE SEQUENCE [LARGE SCALE GENOMIC DNA]</scope>
</reference>
<dbReference type="Gene3D" id="3.40.50.2000">
    <property type="entry name" value="Glycogen Phosphorylase B"/>
    <property type="match status" value="2"/>
</dbReference>
<dbReference type="GO" id="GO:0015020">
    <property type="term" value="F:glucuronosyltransferase activity"/>
    <property type="evidence" value="ECO:0007669"/>
    <property type="project" value="UniProtKB-EC"/>
</dbReference>
<dbReference type="OrthoDB" id="5835829at2759"/>
<dbReference type="InterPro" id="IPR035595">
    <property type="entry name" value="UDP_glycos_trans_CS"/>
</dbReference>
<keyword evidence="3 11" id="KW-0328">Glycosyltransferase</keyword>
<sequence>MLCGDWTAAVVLLVTSCLTRTTTTAHRILAYEPCAGSSHWNVMSAVLESLVDAGHEVVCLTMHRAAERLAGHPNYTYIDITALTARPEETARDLDYGQVMKIFRSNAFMIGMALTWAQRLCETLDDVPAVRRLFDGTDGGRPFDAVVMESLHSECQSALPGRLGGVPVFYVVPCPFVDWMPTVTGSPDHPSYLGGLLTDRPTPDSFGQRLHNAAVYVHTNFLRWYLDVSADAVRWPRPRDAVVFVNTHYSVEPARPLGPNVVEIGGIHLRPPEPIPQDIADVMDKSGESGVVVFSLGSLVAVDSLPDDVLAAFKFAFSRLSQTVIWKYENDHMPDKPKNVVLCKWLPQRAILKHPNVKLFISHGGMNGVYEAVDAGVPVLGLPLFYDQPRNVQNLVDIGMALSLNIDKISKTTLLKTVNRLLDEQSFSENAKRVSSLFQDRPMKPADSVVYWVEYFIRHGVSANIRPLSADATWTSHFMLDLLVVFAGAVIAVWFCSRLAIFKTLNKCLPSK</sequence>
<dbReference type="EMBL" id="CABPRJ010000017">
    <property type="protein sequence ID" value="VVC25655.1"/>
    <property type="molecule type" value="Genomic_DNA"/>
</dbReference>